<dbReference type="WBParaSite" id="PSU_v2.g9879.t1">
    <property type="protein sequence ID" value="PSU_v2.g9879.t1"/>
    <property type="gene ID" value="PSU_v2.g9879"/>
</dbReference>
<name>A0A914ZD58_9BILA</name>
<reference evidence="2" key="1">
    <citation type="submission" date="2022-11" db="UniProtKB">
        <authorList>
            <consortium name="WormBaseParasite"/>
        </authorList>
    </citation>
    <scope>IDENTIFICATION</scope>
</reference>
<proteinExistence type="predicted"/>
<dbReference type="Proteomes" id="UP000887577">
    <property type="component" value="Unplaced"/>
</dbReference>
<keyword evidence="1" id="KW-1185">Reference proteome</keyword>
<evidence type="ECO:0000313" key="2">
    <source>
        <dbReference type="WBParaSite" id="PSU_v2.g9879.t1"/>
    </source>
</evidence>
<dbReference type="AlphaFoldDB" id="A0A914ZD58"/>
<accession>A0A914ZD58</accession>
<organism evidence="1 2">
    <name type="scientific">Panagrolaimus superbus</name>
    <dbReference type="NCBI Taxonomy" id="310955"/>
    <lineage>
        <taxon>Eukaryota</taxon>
        <taxon>Metazoa</taxon>
        <taxon>Ecdysozoa</taxon>
        <taxon>Nematoda</taxon>
        <taxon>Chromadorea</taxon>
        <taxon>Rhabditida</taxon>
        <taxon>Tylenchina</taxon>
        <taxon>Panagrolaimomorpha</taxon>
        <taxon>Panagrolaimoidea</taxon>
        <taxon>Panagrolaimidae</taxon>
        <taxon>Panagrolaimus</taxon>
    </lineage>
</organism>
<evidence type="ECO:0000313" key="1">
    <source>
        <dbReference type="Proteomes" id="UP000887577"/>
    </source>
</evidence>
<protein>
    <submittedName>
        <fullName evidence="2">Uncharacterized protein</fullName>
    </submittedName>
</protein>
<sequence length="79" mass="9189">MIGIRDNKEEVVKFIIDRALSVNKLSEVLQIINKDDENAYSLALRAENVALLRIIEDATEKEKKQIFRKSRKVSFELKI</sequence>